<dbReference type="EMBL" id="MU274906">
    <property type="protein sequence ID" value="KAI0091341.1"/>
    <property type="molecule type" value="Genomic_DNA"/>
</dbReference>
<name>A0ACB8UAR8_9APHY</name>
<dbReference type="Proteomes" id="UP001055072">
    <property type="component" value="Unassembled WGS sequence"/>
</dbReference>
<evidence type="ECO:0000313" key="1">
    <source>
        <dbReference type="EMBL" id="KAI0091341.1"/>
    </source>
</evidence>
<organism evidence="1 2">
    <name type="scientific">Irpex rosettiformis</name>
    <dbReference type="NCBI Taxonomy" id="378272"/>
    <lineage>
        <taxon>Eukaryota</taxon>
        <taxon>Fungi</taxon>
        <taxon>Dikarya</taxon>
        <taxon>Basidiomycota</taxon>
        <taxon>Agaricomycotina</taxon>
        <taxon>Agaricomycetes</taxon>
        <taxon>Polyporales</taxon>
        <taxon>Irpicaceae</taxon>
        <taxon>Irpex</taxon>
    </lineage>
</organism>
<keyword evidence="2" id="KW-1185">Reference proteome</keyword>
<evidence type="ECO:0000313" key="2">
    <source>
        <dbReference type="Proteomes" id="UP001055072"/>
    </source>
</evidence>
<protein>
    <submittedName>
        <fullName evidence="1">Uncharacterized protein</fullName>
    </submittedName>
</protein>
<comment type="caution">
    <text evidence="1">The sequence shown here is derived from an EMBL/GenBank/DDBJ whole genome shotgun (WGS) entry which is preliminary data.</text>
</comment>
<reference evidence="1" key="1">
    <citation type="journal article" date="2021" name="Environ. Microbiol.">
        <title>Gene family expansions and transcriptome signatures uncover fungal adaptations to wood decay.</title>
        <authorList>
            <person name="Hage H."/>
            <person name="Miyauchi S."/>
            <person name="Viragh M."/>
            <person name="Drula E."/>
            <person name="Min B."/>
            <person name="Chaduli D."/>
            <person name="Navarro D."/>
            <person name="Favel A."/>
            <person name="Norest M."/>
            <person name="Lesage-Meessen L."/>
            <person name="Balint B."/>
            <person name="Merenyi Z."/>
            <person name="de Eugenio L."/>
            <person name="Morin E."/>
            <person name="Martinez A.T."/>
            <person name="Baldrian P."/>
            <person name="Stursova M."/>
            <person name="Martinez M.J."/>
            <person name="Novotny C."/>
            <person name="Magnuson J.K."/>
            <person name="Spatafora J.W."/>
            <person name="Maurice S."/>
            <person name="Pangilinan J."/>
            <person name="Andreopoulos W."/>
            <person name="LaButti K."/>
            <person name="Hundley H."/>
            <person name="Na H."/>
            <person name="Kuo A."/>
            <person name="Barry K."/>
            <person name="Lipzen A."/>
            <person name="Henrissat B."/>
            <person name="Riley R."/>
            <person name="Ahrendt S."/>
            <person name="Nagy L.G."/>
            <person name="Grigoriev I.V."/>
            <person name="Martin F."/>
            <person name="Rosso M.N."/>
        </authorList>
    </citation>
    <scope>NUCLEOTIDE SEQUENCE</scope>
    <source>
        <strain evidence="1">CBS 384.51</strain>
    </source>
</reference>
<proteinExistence type="predicted"/>
<gene>
    <name evidence="1" type="ORF">BDY19DRAFT_935240</name>
</gene>
<sequence length="248" mass="27041">MTVSEADQVVTFTLSPDNPCNTTISRSPGEVVYSIVTENTNKATFTTVRDAGDEIIGSLEWRDLLPDRVAIGSSKAVSLWDWLKKSRIPFKDYASFADDQGRKYKWKGLAAGSTPYLTSEDDNFASSIARFTRARRIYTSTSGLSSPSDATLRTAVGSGASILSFSPTLTDTASITPTLTESISPSLSGAPERRFTPATLDMLPRAIEIQDLVVMSFLFLEKNRRTRDQGGLSNERVLYANIAPMSAC</sequence>
<accession>A0ACB8UAR8</accession>